<reference evidence="1" key="2">
    <citation type="journal article" date="2021" name="PeerJ">
        <title>Extensive microbial diversity within the chicken gut microbiome revealed by metagenomics and culture.</title>
        <authorList>
            <person name="Gilroy R."/>
            <person name="Ravi A."/>
            <person name="Getino M."/>
            <person name="Pursley I."/>
            <person name="Horton D.L."/>
            <person name="Alikhan N.F."/>
            <person name="Baker D."/>
            <person name="Gharbi K."/>
            <person name="Hall N."/>
            <person name="Watson M."/>
            <person name="Adriaenssens E.M."/>
            <person name="Foster-Nyarko E."/>
            <person name="Jarju S."/>
            <person name="Secka A."/>
            <person name="Antonio M."/>
            <person name="Oren A."/>
            <person name="Chaudhuri R.R."/>
            <person name="La Ragione R."/>
            <person name="Hildebrand F."/>
            <person name="Pallen M.J."/>
        </authorList>
    </citation>
    <scope>NUCLEOTIDE SEQUENCE</scope>
    <source>
        <strain evidence="1">C6-149</strain>
    </source>
</reference>
<protein>
    <submittedName>
        <fullName evidence="1">YlbF family regulator</fullName>
    </submittedName>
</protein>
<dbReference type="InterPro" id="IPR023378">
    <property type="entry name" value="YheA/YmcA-like_dom_sf"/>
</dbReference>
<dbReference type="EMBL" id="JADIMP010000010">
    <property type="protein sequence ID" value="MBO8440918.1"/>
    <property type="molecule type" value="Genomic_DNA"/>
</dbReference>
<dbReference type="InterPro" id="IPR010368">
    <property type="entry name" value="Com_YlbF"/>
</dbReference>
<name>A0A9D9E641_9LACO</name>
<dbReference type="AlphaFoldDB" id="A0A9D9E641"/>
<evidence type="ECO:0000313" key="1">
    <source>
        <dbReference type="EMBL" id="MBO8440918.1"/>
    </source>
</evidence>
<organism evidence="1 2">
    <name type="scientific">Candidatus Gallilactobacillus intestinavium</name>
    <dbReference type="NCBI Taxonomy" id="2840838"/>
    <lineage>
        <taxon>Bacteria</taxon>
        <taxon>Bacillati</taxon>
        <taxon>Bacillota</taxon>
        <taxon>Bacilli</taxon>
        <taxon>Lactobacillales</taxon>
        <taxon>Lactobacillaceae</taxon>
        <taxon>Lactobacillaceae incertae sedis</taxon>
        <taxon>Candidatus Gallilactobacillus</taxon>
    </lineage>
</organism>
<dbReference type="Gene3D" id="1.20.1500.10">
    <property type="entry name" value="YheA/YmcA-like"/>
    <property type="match status" value="1"/>
</dbReference>
<proteinExistence type="predicted"/>
<reference evidence="1" key="1">
    <citation type="submission" date="2020-10" db="EMBL/GenBank/DDBJ databases">
        <authorList>
            <person name="Gilroy R."/>
        </authorList>
    </citation>
    <scope>NUCLEOTIDE SEQUENCE</scope>
    <source>
        <strain evidence="1">C6-149</strain>
    </source>
</reference>
<dbReference type="Pfam" id="PF06133">
    <property type="entry name" value="Com_YlbF"/>
    <property type="match status" value="1"/>
</dbReference>
<sequence>MSQDIEETAKKMADDFKKTDEFVALEKAYKNMKSNNEAFEEFKKFQKLQFSLRKKDLSQEELTEEEVKKAQDQAAKIGSFDEIKDLMKKEKAVNDLLSDLNKILTDPIRDLYDESK</sequence>
<gene>
    <name evidence="1" type="ORF">IAA89_00485</name>
</gene>
<dbReference type="Proteomes" id="UP000823614">
    <property type="component" value="Unassembled WGS sequence"/>
</dbReference>
<dbReference type="SUPFAM" id="SSF158622">
    <property type="entry name" value="YheA/YmcA-like"/>
    <property type="match status" value="1"/>
</dbReference>
<accession>A0A9D9E641</accession>
<evidence type="ECO:0000313" key="2">
    <source>
        <dbReference type="Proteomes" id="UP000823614"/>
    </source>
</evidence>
<comment type="caution">
    <text evidence="1">The sequence shown here is derived from an EMBL/GenBank/DDBJ whole genome shotgun (WGS) entry which is preliminary data.</text>
</comment>